<accession>A0A1H4CA61</accession>
<dbReference type="Proteomes" id="UP000183040">
    <property type="component" value="Unassembled WGS sequence"/>
</dbReference>
<dbReference type="AlphaFoldDB" id="A0A1H4CA61"/>
<organism evidence="1 2">
    <name type="scientific">Bacteroides xylanisolvens</name>
    <dbReference type="NCBI Taxonomy" id="371601"/>
    <lineage>
        <taxon>Bacteria</taxon>
        <taxon>Pseudomonadati</taxon>
        <taxon>Bacteroidota</taxon>
        <taxon>Bacteroidia</taxon>
        <taxon>Bacteroidales</taxon>
        <taxon>Bacteroidaceae</taxon>
        <taxon>Bacteroides</taxon>
    </lineage>
</organism>
<name>A0A1H4CA61_9BACE</name>
<evidence type="ECO:0000313" key="2">
    <source>
        <dbReference type="Proteomes" id="UP000183040"/>
    </source>
</evidence>
<proteinExistence type="predicted"/>
<dbReference type="EMBL" id="FNRP01000008">
    <property type="protein sequence ID" value="SEA56992.1"/>
    <property type="molecule type" value="Genomic_DNA"/>
</dbReference>
<reference evidence="1 2" key="1">
    <citation type="submission" date="2016-10" db="EMBL/GenBank/DDBJ databases">
        <authorList>
            <person name="de Groot N.N."/>
        </authorList>
    </citation>
    <scope>NUCLEOTIDE SEQUENCE [LARGE SCALE GENOMIC DNA]</scope>
    <source>
        <strain evidence="1 2">NLAE-zl-G339</strain>
    </source>
</reference>
<protein>
    <submittedName>
        <fullName evidence="1">Uncharacterized protein</fullName>
    </submittedName>
</protein>
<evidence type="ECO:0000313" key="1">
    <source>
        <dbReference type="EMBL" id="SEA56992.1"/>
    </source>
</evidence>
<sequence>MHPLKQNLFLSKIQTQDNTYEINITTKTKKQLFFNKANKLLDR</sequence>
<gene>
    <name evidence="1" type="ORF">SAMN04487924_108127</name>
</gene>